<dbReference type="AlphaFoldDB" id="A0A4Y8AVU7"/>
<keyword evidence="2" id="KW-1185">Reference proteome</keyword>
<evidence type="ECO:0000313" key="2">
    <source>
        <dbReference type="Proteomes" id="UP000298517"/>
    </source>
</evidence>
<proteinExistence type="predicted"/>
<name>A0A4Y8AVU7_9FLAO</name>
<gene>
    <name evidence="1" type="ORF">E2488_08165</name>
</gene>
<dbReference type="EMBL" id="SNQI01000002">
    <property type="protein sequence ID" value="TEW75476.1"/>
    <property type="molecule type" value="Genomic_DNA"/>
</dbReference>
<organism evidence="1 2">
    <name type="scientific">Gramella jeungdoensis</name>
    <dbReference type="NCBI Taxonomy" id="708091"/>
    <lineage>
        <taxon>Bacteria</taxon>
        <taxon>Pseudomonadati</taxon>
        <taxon>Bacteroidota</taxon>
        <taxon>Flavobacteriia</taxon>
        <taxon>Flavobacteriales</taxon>
        <taxon>Flavobacteriaceae</taxon>
        <taxon>Christiangramia</taxon>
    </lineage>
</organism>
<evidence type="ECO:0000313" key="1">
    <source>
        <dbReference type="EMBL" id="TEW75476.1"/>
    </source>
</evidence>
<comment type="caution">
    <text evidence="1">The sequence shown here is derived from an EMBL/GenBank/DDBJ whole genome shotgun (WGS) entry which is preliminary data.</text>
</comment>
<dbReference type="OrthoDB" id="1271679at2"/>
<dbReference type="RefSeq" id="WP_134247846.1">
    <property type="nucleotide sequence ID" value="NZ_SNQI01000002.1"/>
</dbReference>
<protein>
    <submittedName>
        <fullName evidence="1">Glyoxalase</fullName>
    </submittedName>
</protein>
<sequence>MKGRPLVPNAVIFDKTKELEKFQNITLRPIIKSLNDLLFVYFQNYMILKRFDIVNLTDVQKEKFVTVAFLKDNQFKNEIKGFVIGHFSIEEYNFYKNATKDINKRILGIIKQRILSYQ</sequence>
<dbReference type="Proteomes" id="UP000298517">
    <property type="component" value="Unassembled WGS sequence"/>
</dbReference>
<accession>A0A4Y8AVU7</accession>
<reference evidence="1 2" key="1">
    <citation type="journal article" date="2011" name="J. Microbiol.">
        <title>Gramella jeungdoensis sp. nov., isolated from a solar saltern in Korea.</title>
        <authorList>
            <person name="Joung Y."/>
            <person name="Kim H."/>
            <person name="Jang T."/>
            <person name="Ahn T.S."/>
            <person name="Joh K."/>
        </authorList>
    </citation>
    <scope>NUCLEOTIDE SEQUENCE [LARGE SCALE GENOMIC DNA]</scope>
    <source>
        <strain evidence="1 2">KCTC 23123</strain>
    </source>
</reference>